<keyword evidence="10" id="KW-0411">Iron-sulfur</keyword>
<evidence type="ECO:0000256" key="8">
    <source>
        <dbReference type="ARBA" id="ARBA00022723"/>
    </source>
</evidence>
<keyword evidence="4" id="KW-0004">4Fe-4S</keyword>
<keyword evidence="8" id="KW-0479">Metal-binding</keyword>
<evidence type="ECO:0000256" key="10">
    <source>
        <dbReference type="ARBA" id="ARBA00023014"/>
    </source>
</evidence>
<dbReference type="InterPro" id="IPR003473">
    <property type="entry name" value="NadA"/>
</dbReference>
<dbReference type="EC" id="2.5.1.72" evidence="3"/>
<evidence type="ECO:0000313" key="11">
    <source>
        <dbReference type="EMBL" id="VAX20728.1"/>
    </source>
</evidence>
<dbReference type="Pfam" id="PF02445">
    <property type="entry name" value="NadA"/>
    <property type="match status" value="1"/>
</dbReference>
<dbReference type="AlphaFoldDB" id="A0A3B1CA07"/>
<comment type="pathway">
    <text evidence="2">Cofactor biosynthesis; NAD(+) biosynthesis; quinolinate from iminoaspartate: step 1/1.</text>
</comment>
<gene>
    <name evidence="11" type="ORF">MNBD_IGNAVI01-1094</name>
</gene>
<dbReference type="InterPro" id="IPR023066">
    <property type="entry name" value="Quinolinate_synth_type2"/>
</dbReference>
<dbReference type="NCBIfam" id="NF006879">
    <property type="entry name" value="PRK09375.1-4"/>
    <property type="match status" value="1"/>
</dbReference>
<dbReference type="NCBIfam" id="NF006878">
    <property type="entry name" value="PRK09375.1-2"/>
    <property type="match status" value="1"/>
</dbReference>
<dbReference type="GO" id="GO:0046872">
    <property type="term" value="F:metal ion binding"/>
    <property type="evidence" value="ECO:0007669"/>
    <property type="project" value="UniProtKB-KW"/>
</dbReference>
<evidence type="ECO:0000256" key="3">
    <source>
        <dbReference type="ARBA" id="ARBA00012669"/>
    </source>
</evidence>
<dbReference type="InterPro" id="IPR036094">
    <property type="entry name" value="NadA_sf"/>
</dbReference>
<dbReference type="FunFam" id="3.40.50.10800:FF:000003">
    <property type="entry name" value="Quinolinate synthase A"/>
    <property type="match status" value="1"/>
</dbReference>
<evidence type="ECO:0000256" key="7">
    <source>
        <dbReference type="ARBA" id="ARBA00022679"/>
    </source>
</evidence>
<dbReference type="Gene3D" id="3.40.50.10800">
    <property type="entry name" value="NadA-like"/>
    <property type="match status" value="3"/>
</dbReference>
<comment type="cofactor">
    <cofactor evidence="1">
        <name>[4Fe-4S] cluster</name>
        <dbReference type="ChEBI" id="CHEBI:49883"/>
    </cofactor>
</comment>
<evidence type="ECO:0000256" key="6">
    <source>
        <dbReference type="ARBA" id="ARBA00022642"/>
    </source>
</evidence>
<dbReference type="PANTHER" id="PTHR30573">
    <property type="entry name" value="QUINOLINATE SYNTHETASE A"/>
    <property type="match status" value="1"/>
</dbReference>
<dbReference type="PANTHER" id="PTHR30573:SF0">
    <property type="entry name" value="QUINOLINATE SYNTHASE, CHLOROPLASTIC"/>
    <property type="match status" value="1"/>
</dbReference>
<evidence type="ECO:0000256" key="5">
    <source>
        <dbReference type="ARBA" id="ARBA00022490"/>
    </source>
</evidence>
<dbReference type="SUPFAM" id="SSF142754">
    <property type="entry name" value="NadA-like"/>
    <property type="match status" value="1"/>
</dbReference>
<dbReference type="GO" id="GO:0051539">
    <property type="term" value="F:4 iron, 4 sulfur cluster binding"/>
    <property type="evidence" value="ECO:0007669"/>
    <property type="project" value="UniProtKB-KW"/>
</dbReference>
<evidence type="ECO:0000256" key="4">
    <source>
        <dbReference type="ARBA" id="ARBA00022485"/>
    </source>
</evidence>
<reference evidence="11" key="1">
    <citation type="submission" date="2018-06" db="EMBL/GenBank/DDBJ databases">
        <authorList>
            <person name="Zhirakovskaya E."/>
        </authorList>
    </citation>
    <scope>NUCLEOTIDE SEQUENCE</scope>
</reference>
<evidence type="ECO:0000256" key="2">
    <source>
        <dbReference type="ARBA" id="ARBA00005065"/>
    </source>
</evidence>
<name>A0A3B1CA07_9ZZZZ</name>
<sequence length="308" mass="34502">MNISDEIKKLKKEKNAVILAHNYQIPEVQDIADFVGDSLGLSQVAAKTNADVIVFCGVHFMAETASIISPDKKVLIPDLEAGCSLASTITADQLREWKKENPDAVVVSYVNTTAEVKAESDYCCTSSNAVKVVETIPEEKKILFLPDKYLGSYTKAVTGRNIKIWDGACHVHEKIGEIDFAKKMEEYPDADFLIHPECGCSTSCMLESEVYDCDINIYSTEGMIKHIQNSDANQFVIATEVGILYRMKKIKPQSEFLPMSEDSVCEYMKMITLEKLLNSLMHDQYEVKVPEDIAVKARIPINRMLEIV</sequence>
<accession>A0A3B1CA07</accession>
<dbReference type="HAMAP" id="MF_00568">
    <property type="entry name" value="NadA_type2"/>
    <property type="match status" value="1"/>
</dbReference>
<dbReference type="UniPathway" id="UPA00253">
    <property type="reaction ID" value="UER00327"/>
</dbReference>
<organism evidence="11">
    <name type="scientific">hydrothermal vent metagenome</name>
    <dbReference type="NCBI Taxonomy" id="652676"/>
    <lineage>
        <taxon>unclassified sequences</taxon>
        <taxon>metagenomes</taxon>
        <taxon>ecological metagenomes</taxon>
    </lineage>
</organism>
<dbReference type="EMBL" id="UOGD01000175">
    <property type="protein sequence ID" value="VAX20728.1"/>
    <property type="molecule type" value="Genomic_DNA"/>
</dbReference>
<dbReference type="GO" id="GO:0008987">
    <property type="term" value="F:quinolinate synthetase A activity"/>
    <property type="evidence" value="ECO:0007669"/>
    <property type="project" value="InterPro"/>
</dbReference>
<dbReference type="GO" id="GO:0034628">
    <property type="term" value="P:'de novo' NAD+ biosynthetic process from L-aspartate"/>
    <property type="evidence" value="ECO:0007669"/>
    <property type="project" value="TreeGrafter"/>
</dbReference>
<keyword evidence="5" id="KW-0963">Cytoplasm</keyword>
<protein>
    <recommendedName>
        <fullName evidence="3">quinolinate synthase</fullName>
        <ecNumber evidence="3">2.5.1.72</ecNumber>
    </recommendedName>
</protein>
<dbReference type="NCBIfam" id="TIGR00550">
    <property type="entry name" value="nadA"/>
    <property type="match status" value="1"/>
</dbReference>
<keyword evidence="6" id="KW-0662">Pyridine nucleotide biosynthesis</keyword>
<keyword evidence="7 11" id="KW-0808">Transferase</keyword>
<evidence type="ECO:0000256" key="1">
    <source>
        <dbReference type="ARBA" id="ARBA00001966"/>
    </source>
</evidence>
<proteinExistence type="inferred from homology"/>
<keyword evidence="9" id="KW-0408">Iron</keyword>
<evidence type="ECO:0000256" key="9">
    <source>
        <dbReference type="ARBA" id="ARBA00023004"/>
    </source>
</evidence>